<keyword evidence="2" id="KW-1185">Reference proteome</keyword>
<accession>A0A2D0N062</accession>
<evidence type="ECO:0000313" key="2">
    <source>
        <dbReference type="Proteomes" id="UP000223913"/>
    </source>
</evidence>
<comment type="caution">
    <text evidence="1">The sequence shown here is derived from an EMBL/GenBank/DDBJ whole genome shotgun (WGS) entry which is preliminary data.</text>
</comment>
<dbReference type="EMBL" id="PDUD01000047">
    <property type="protein sequence ID" value="PHN01904.1"/>
    <property type="molecule type" value="Genomic_DNA"/>
</dbReference>
<gene>
    <name evidence="1" type="ORF">CRP01_34490</name>
</gene>
<name>A0A2D0N062_FLAN2</name>
<reference evidence="1 2" key="1">
    <citation type="submission" date="2017-10" db="EMBL/GenBank/DDBJ databases">
        <title>The draft genome sequence of Lewinella nigricans NBRC 102662.</title>
        <authorList>
            <person name="Wang K."/>
        </authorList>
    </citation>
    <scope>NUCLEOTIDE SEQUENCE [LARGE SCALE GENOMIC DNA]</scope>
    <source>
        <strain evidence="1 2">NBRC 102662</strain>
    </source>
</reference>
<organism evidence="1 2">
    <name type="scientific">Flavilitoribacter nigricans (strain ATCC 23147 / DSM 23189 / NBRC 102662 / NCIMB 1420 / SS-2)</name>
    <name type="common">Lewinella nigricans</name>
    <dbReference type="NCBI Taxonomy" id="1122177"/>
    <lineage>
        <taxon>Bacteria</taxon>
        <taxon>Pseudomonadati</taxon>
        <taxon>Bacteroidota</taxon>
        <taxon>Saprospiria</taxon>
        <taxon>Saprospirales</taxon>
        <taxon>Lewinellaceae</taxon>
        <taxon>Flavilitoribacter</taxon>
    </lineage>
</organism>
<sequence>MLQRDGRHLFQQETVHRTTWFGGRFVREQKKINFSKRVLFPIKNRYITENLVNLFYWNRNKIYFADANLSRVVAVTGGSYPPQFNECEDCNMKINR</sequence>
<dbReference type="AlphaFoldDB" id="A0A2D0N062"/>
<dbReference type="Proteomes" id="UP000223913">
    <property type="component" value="Unassembled WGS sequence"/>
</dbReference>
<proteinExistence type="predicted"/>
<evidence type="ECO:0000313" key="1">
    <source>
        <dbReference type="EMBL" id="PHN01904.1"/>
    </source>
</evidence>
<protein>
    <submittedName>
        <fullName evidence="1">Uncharacterized protein</fullName>
    </submittedName>
</protein>